<dbReference type="Pfam" id="PF07690">
    <property type="entry name" value="MFS_1"/>
    <property type="match status" value="1"/>
</dbReference>
<keyword evidence="2" id="KW-0813">Transport</keyword>
<name>A0ABX7FXX5_BRECH</name>
<keyword evidence="4 7" id="KW-0812">Transmembrane</keyword>
<feature type="transmembrane region" description="Helical" evidence="7">
    <location>
        <begin position="93"/>
        <end position="123"/>
    </location>
</feature>
<evidence type="ECO:0000256" key="3">
    <source>
        <dbReference type="ARBA" id="ARBA00022475"/>
    </source>
</evidence>
<evidence type="ECO:0000256" key="7">
    <source>
        <dbReference type="SAM" id="Phobius"/>
    </source>
</evidence>
<protein>
    <submittedName>
        <fullName evidence="9">MFS transporter</fullName>
    </submittedName>
</protein>
<feature type="transmembrane region" description="Helical" evidence="7">
    <location>
        <begin position="224"/>
        <end position="248"/>
    </location>
</feature>
<evidence type="ECO:0000256" key="6">
    <source>
        <dbReference type="ARBA" id="ARBA00023136"/>
    </source>
</evidence>
<sequence>MNQNQERMMGNKGFRTFWLSHTATQFGSQVAFLGLPLVASLTLSATPMEMGILGALEYAPFLFIGLFAGVWVDRFPRRPQLILSNVGRALLLALIPIASFAGVLSMGWLYIIAFLTGIGTVFFDIAYQSYLPALVNKEQLVKGNSLLEGSRSAAQMSGPGLAGAIVQFTAAPVAMLTTSLAFLISAFSLLFIKRDEEVSSSPGAKRGLWEDIREGLRLSFSEPLLFGVIRCSGIFNFSWSVMFSVYVLYAIEELQLSSGWLGFVYGGMGVGFFLGASLVHKAIRKFGMGPVVVGSAAIAACGGPFAPLAVGSDGMTALILSVGQFFFGLGISMWSISTLSLRQTIVPAHLQGRVNATVRFVSWGAYPLGSLVGGYLGNAFGMRIALIAGAVGLAVSVSTLLFTPFLRRKEKSVQELEKGNFKGIG</sequence>
<accession>A0ABX7FXX5</accession>
<dbReference type="InterPro" id="IPR036259">
    <property type="entry name" value="MFS_trans_sf"/>
</dbReference>
<feature type="transmembrane region" description="Helical" evidence="7">
    <location>
        <begin position="260"/>
        <end position="279"/>
    </location>
</feature>
<keyword evidence="6 7" id="KW-0472">Membrane</keyword>
<dbReference type="CDD" id="cd06173">
    <property type="entry name" value="MFS_MefA_like"/>
    <property type="match status" value="1"/>
</dbReference>
<feature type="transmembrane region" description="Helical" evidence="7">
    <location>
        <begin position="165"/>
        <end position="192"/>
    </location>
</feature>
<comment type="subcellular location">
    <subcellularLocation>
        <location evidence="1">Cell membrane</location>
        <topology evidence="1">Multi-pass membrane protein</topology>
    </subcellularLocation>
</comment>
<feature type="domain" description="Major facilitator superfamily (MFS) profile" evidence="8">
    <location>
        <begin position="174"/>
        <end position="425"/>
    </location>
</feature>
<dbReference type="PANTHER" id="PTHR23513:SF6">
    <property type="entry name" value="MAJOR FACILITATOR SUPERFAMILY ASSOCIATED DOMAIN-CONTAINING PROTEIN"/>
    <property type="match status" value="1"/>
</dbReference>
<evidence type="ECO:0000256" key="5">
    <source>
        <dbReference type="ARBA" id="ARBA00022989"/>
    </source>
</evidence>
<dbReference type="Gene3D" id="1.20.1250.20">
    <property type="entry name" value="MFS general substrate transporter like domains"/>
    <property type="match status" value="1"/>
</dbReference>
<evidence type="ECO:0000256" key="2">
    <source>
        <dbReference type="ARBA" id="ARBA00022448"/>
    </source>
</evidence>
<reference evidence="9 10" key="1">
    <citation type="submission" date="2021-01" db="EMBL/GenBank/DDBJ databases">
        <title>Identification of strong promoters based on the transcriptome of Brevibacillus choshinensis.</title>
        <authorList>
            <person name="Yao D."/>
            <person name="Zhang K."/>
            <person name="Wu J."/>
        </authorList>
    </citation>
    <scope>NUCLEOTIDE SEQUENCE [LARGE SCALE GENOMIC DNA]</scope>
    <source>
        <strain evidence="9 10">HPD31-SP3</strain>
    </source>
</reference>
<keyword evidence="5 7" id="KW-1133">Transmembrane helix</keyword>
<dbReference type="InterPro" id="IPR011701">
    <property type="entry name" value="MFS"/>
</dbReference>
<feature type="transmembrane region" description="Helical" evidence="7">
    <location>
        <begin position="55"/>
        <end position="72"/>
    </location>
</feature>
<feature type="transmembrane region" description="Helical" evidence="7">
    <location>
        <begin position="382"/>
        <end position="402"/>
    </location>
</feature>
<dbReference type="InterPro" id="IPR020846">
    <property type="entry name" value="MFS_dom"/>
</dbReference>
<evidence type="ECO:0000313" key="9">
    <source>
        <dbReference type="EMBL" id="QRG70670.1"/>
    </source>
</evidence>
<dbReference type="PANTHER" id="PTHR23513">
    <property type="entry name" value="INTEGRAL MEMBRANE EFFLUX PROTEIN-RELATED"/>
    <property type="match status" value="1"/>
</dbReference>
<feature type="transmembrane region" description="Helical" evidence="7">
    <location>
        <begin position="316"/>
        <end position="336"/>
    </location>
</feature>
<dbReference type="EMBL" id="CP069127">
    <property type="protein sequence ID" value="QRG70670.1"/>
    <property type="molecule type" value="Genomic_DNA"/>
</dbReference>
<dbReference type="PROSITE" id="PS50850">
    <property type="entry name" value="MFS"/>
    <property type="match status" value="1"/>
</dbReference>
<evidence type="ECO:0000259" key="8">
    <source>
        <dbReference type="PROSITE" id="PS50850"/>
    </source>
</evidence>
<keyword evidence="3" id="KW-1003">Cell membrane</keyword>
<organism evidence="9 10">
    <name type="scientific">Brevibacillus choshinensis</name>
    <dbReference type="NCBI Taxonomy" id="54911"/>
    <lineage>
        <taxon>Bacteria</taxon>
        <taxon>Bacillati</taxon>
        <taxon>Bacillota</taxon>
        <taxon>Bacilli</taxon>
        <taxon>Bacillales</taxon>
        <taxon>Paenibacillaceae</taxon>
        <taxon>Brevibacillus</taxon>
    </lineage>
</organism>
<gene>
    <name evidence="9" type="ORF">JNE38_18700</name>
</gene>
<evidence type="ECO:0000313" key="10">
    <source>
        <dbReference type="Proteomes" id="UP000596248"/>
    </source>
</evidence>
<dbReference type="SUPFAM" id="SSF103473">
    <property type="entry name" value="MFS general substrate transporter"/>
    <property type="match status" value="1"/>
</dbReference>
<dbReference type="Proteomes" id="UP000596248">
    <property type="component" value="Chromosome"/>
</dbReference>
<evidence type="ECO:0000256" key="1">
    <source>
        <dbReference type="ARBA" id="ARBA00004651"/>
    </source>
</evidence>
<feature type="transmembrane region" description="Helical" evidence="7">
    <location>
        <begin position="357"/>
        <end position="376"/>
    </location>
</feature>
<keyword evidence="10" id="KW-1185">Reference proteome</keyword>
<evidence type="ECO:0000256" key="4">
    <source>
        <dbReference type="ARBA" id="ARBA00022692"/>
    </source>
</evidence>
<proteinExistence type="predicted"/>
<feature type="transmembrane region" description="Helical" evidence="7">
    <location>
        <begin position="291"/>
        <end position="310"/>
    </location>
</feature>